<name>A0A6A1VI55_9ROSI</name>
<evidence type="ECO:0000313" key="3">
    <source>
        <dbReference type="Proteomes" id="UP000516437"/>
    </source>
</evidence>
<evidence type="ECO:0000256" key="1">
    <source>
        <dbReference type="SAM" id="MobiDB-lite"/>
    </source>
</evidence>
<comment type="caution">
    <text evidence="2">The sequence shown here is derived from an EMBL/GenBank/DDBJ whole genome shotgun (WGS) entry which is preliminary data.</text>
</comment>
<reference evidence="2 3" key="1">
    <citation type="journal article" date="2019" name="Plant Biotechnol. J.">
        <title>The red bayberry genome and genetic basis of sex determination.</title>
        <authorList>
            <person name="Jia H.M."/>
            <person name="Jia H.J."/>
            <person name="Cai Q.L."/>
            <person name="Wang Y."/>
            <person name="Zhao H.B."/>
            <person name="Yang W.F."/>
            <person name="Wang G.Y."/>
            <person name="Li Y.H."/>
            <person name="Zhan D.L."/>
            <person name="Shen Y.T."/>
            <person name="Niu Q.F."/>
            <person name="Chang L."/>
            <person name="Qiu J."/>
            <person name="Zhao L."/>
            <person name="Xie H.B."/>
            <person name="Fu W.Y."/>
            <person name="Jin J."/>
            <person name="Li X.W."/>
            <person name="Jiao Y."/>
            <person name="Zhou C.C."/>
            <person name="Tu T."/>
            <person name="Chai C.Y."/>
            <person name="Gao J.L."/>
            <person name="Fan L.J."/>
            <person name="van de Weg E."/>
            <person name="Wang J.Y."/>
            <person name="Gao Z.S."/>
        </authorList>
    </citation>
    <scope>NUCLEOTIDE SEQUENCE [LARGE SCALE GENOMIC DNA]</scope>
    <source>
        <tissue evidence="2">Leaves</tissue>
    </source>
</reference>
<gene>
    <name evidence="2" type="ORF">CJ030_MR5G025013</name>
</gene>
<dbReference type="AlphaFoldDB" id="A0A6A1VI55"/>
<organism evidence="2 3">
    <name type="scientific">Morella rubra</name>
    <name type="common">Chinese bayberry</name>
    <dbReference type="NCBI Taxonomy" id="262757"/>
    <lineage>
        <taxon>Eukaryota</taxon>
        <taxon>Viridiplantae</taxon>
        <taxon>Streptophyta</taxon>
        <taxon>Embryophyta</taxon>
        <taxon>Tracheophyta</taxon>
        <taxon>Spermatophyta</taxon>
        <taxon>Magnoliopsida</taxon>
        <taxon>eudicotyledons</taxon>
        <taxon>Gunneridae</taxon>
        <taxon>Pentapetalae</taxon>
        <taxon>rosids</taxon>
        <taxon>fabids</taxon>
        <taxon>Fagales</taxon>
        <taxon>Myricaceae</taxon>
        <taxon>Morella</taxon>
    </lineage>
</organism>
<proteinExistence type="predicted"/>
<accession>A0A6A1VI55</accession>
<feature type="region of interest" description="Disordered" evidence="1">
    <location>
        <begin position="220"/>
        <end position="278"/>
    </location>
</feature>
<dbReference type="EMBL" id="RXIC02000023">
    <property type="protein sequence ID" value="KAB1212245.1"/>
    <property type="molecule type" value="Genomic_DNA"/>
</dbReference>
<dbReference type="OrthoDB" id="1828042at2759"/>
<dbReference type="Proteomes" id="UP000516437">
    <property type="component" value="Chromosome 5"/>
</dbReference>
<protein>
    <submittedName>
        <fullName evidence="2">Uncharacterized protein</fullName>
    </submittedName>
</protein>
<feature type="compositionally biased region" description="Basic residues" evidence="1">
    <location>
        <begin position="250"/>
        <end position="259"/>
    </location>
</feature>
<evidence type="ECO:0000313" key="2">
    <source>
        <dbReference type="EMBL" id="KAB1212245.1"/>
    </source>
</evidence>
<sequence length="334" mass="37458">MASSSSRAAKAKGNPVSKENVPIAQWVSDHTLTQLAEVRLKYCVSLTIVSGMRLPFSKYFWRELDFRLPGICARDGRTLFKHLPSNNKGWHQKFFFVSGEGKEYPLGEENPIRVQHTWGVPSAWAQHALDLTPEEHSHNKWVMVGTPRDVTEFLLPLKTEASTEAKTKRKILKPKRGKPLKAIPVRKLSPLVLSLGSPSVIVRETRSAAAALETRSSVARRRAISPSSSSDGVEVVKDIPAPAGASSNKPRTHLRKRRLALSDGEKTEEDEEKGRESFAHRLRKEGLANDNRLMELANEAATEKSLREDALRIAGTLLQEWINYRCNWGQLKLM</sequence>
<keyword evidence="3" id="KW-1185">Reference proteome</keyword>